<evidence type="ECO:0000256" key="3">
    <source>
        <dbReference type="ARBA" id="ARBA00022606"/>
    </source>
</evidence>
<protein>
    <recommendedName>
        <fullName evidence="13">Odorant receptor</fullName>
    </recommendedName>
</protein>
<evidence type="ECO:0008006" key="13">
    <source>
        <dbReference type="Google" id="ProtNLM"/>
    </source>
</evidence>
<feature type="transmembrane region" description="Helical" evidence="10">
    <location>
        <begin position="21"/>
        <end position="39"/>
    </location>
</feature>
<keyword evidence="3" id="KW-0716">Sensory transduction</keyword>
<gene>
    <name evidence="11" type="ORF">CHILSU_LOCUS11085</name>
</gene>
<keyword evidence="5" id="KW-0552">Olfaction</keyword>
<keyword evidence="2" id="KW-1003">Cell membrane</keyword>
<dbReference type="PANTHER" id="PTHR21137:SF35">
    <property type="entry name" value="ODORANT RECEPTOR 19A-RELATED"/>
    <property type="match status" value="1"/>
</dbReference>
<evidence type="ECO:0000256" key="6">
    <source>
        <dbReference type="ARBA" id="ARBA00022989"/>
    </source>
</evidence>
<evidence type="ECO:0000256" key="4">
    <source>
        <dbReference type="ARBA" id="ARBA00022692"/>
    </source>
</evidence>
<dbReference type="InterPro" id="IPR004117">
    <property type="entry name" value="7tm6_olfct_rcpt"/>
</dbReference>
<accession>A0ABN8BJP1</accession>
<sequence>MTLVLFFRFINEINNALNLGLTMNFMTLSLALCLIIYYMTSAPVFSFEFAFMFSALIVLQFENFLYSYHGQLVQNESDSVNTAIYCSDWLSVSPKFRRLILIAMCRWHYRLIPRVLNIIPISFSTLLWITRTNYTIYTLLKSYERS</sequence>
<keyword evidence="8" id="KW-0675">Receptor</keyword>
<keyword evidence="7 10" id="KW-0472">Membrane</keyword>
<feature type="transmembrane region" description="Helical" evidence="10">
    <location>
        <begin position="111"/>
        <end position="130"/>
    </location>
</feature>
<comment type="subcellular location">
    <subcellularLocation>
        <location evidence="1">Cell membrane</location>
        <topology evidence="1">Multi-pass membrane protein</topology>
    </subcellularLocation>
</comment>
<evidence type="ECO:0000256" key="7">
    <source>
        <dbReference type="ARBA" id="ARBA00023136"/>
    </source>
</evidence>
<dbReference type="EMBL" id="OU963902">
    <property type="protein sequence ID" value="CAH0407683.1"/>
    <property type="molecule type" value="Genomic_DNA"/>
</dbReference>
<keyword evidence="6 10" id="KW-1133">Transmembrane helix</keyword>
<dbReference type="PANTHER" id="PTHR21137">
    <property type="entry name" value="ODORANT RECEPTOR"/>
    <property type="match status" value="1"/>
</dbReference>
<keyword evidence="12" id="KW-1185">Reference proteome</keyword>
<evidence type="ECO:0000256" key="9">
    <source>
        <dbReference type="ARBA" id="ARBA00023224"/>
    </source>
</evidence>
<keyword evidence="9" id="KW-0807">Transducer</keyword>
<feature type="transmembrane region" description="Helical" evidence="10">
    <location>
        <begin position="45"/>
        <end position="66"/>
    </location>
</feature>
<keyword evidence="4 10" id="KW-0812">Transmembrane</keyword>
<name>A0ABN8BJP1_CHISP</name>
<evidence type="ECO:0000313" key="12">
    <source>
        <dbReference type="Proteomes" id="UP001153292"/>
    </source>
</evidence>
<evidence type="ECO:0000256" key="2">
    <source>
        <dbReference type="ARBA" id="ARBA00022475"/>
    </source>
</evidence>
<dbReference type="Proteomes" id="UP001153292">
    <property type="component" value="Chromosome 9"/>
</dbReference>
<evidence type="ECO:0000256" key="10">
    <source>
        <dbReference type="SAM" id="Phobius"/>
    </source>
</evidence>
<organism evidence="11 12">
    <name type="scientific">Chilo suppressalis</name>
    <name type="common">Asiatic rice borer moth</name>
    <dbReference type="NCBI Taxonomy" id="168631"/>
    <lineage>
        <taxon>Eukaryota</taxon>
        <taxon>Metazoa</taxon>
        <taxon>Ecdysozoa</taxon>
        <taxon>Arthropoda</taxon>
        <taxon>Hexapoda</taxon>
        <taxon>Insecta</taxon>
        <taxon>Pterygota</taxon>
        <taxon>Neoptera</taxon>
        <taxon>Endopterygota</taxon>
        <taxon>Lepidoptera</taxon>
        <taxon>Glossata</taxon>
        <taxon>Ditrysia</taxon>
        <taxon>Pyraloidea</taxon>
        <taxon>Crambidae</taxon>
        <taxon>Crambinae</taxon>
        <taxon>Chilo</taxon>
    </lineage>
</organism>
<proteinExistence type="predicted"/>
<evidence type="ECO:0000256" key="8">
    <source>
        <dbReference type="ARBA" id="ARBA00023170"/>
    </source>
</evidence>
<evidence type="ECO:0000256" key="5">
    <source>
        <dbReference type="ARBA" id="ARBA00022725"/>
    </source>
</evidence>
<evidence type="ECO:0000313" key="11">
    <source>
        <dbReference type="EMBL" id="CAH0407683.1"/>
    </source>
</evidence>
<reference evidence="11" key="1">
    <citation type="submission" date="2021-12" db="EMBL/GenBank/DDBJ databases">
        <authorList>
            <person name="King R."/>
        </authorList>
    </citation>
    <scope>NUCLEOTIDE SEQUENCE</scope>
</reference>
<evidence type="ECO:0000256" key="1">
    <source>
        <dbReference type="ARBA" id="ARBA00004651"/>
    </source>
</evidence>
<dbReference type="Pfam" id="PF02949">
    <property type="entry name" value="7tm_6"/>
    <property type="match status" value="1"/>
</dbReference>